<reference evidence="2 3" key="1">
    <citation type="submission" date="2020-01" db="EMBL/GenBank/DDBJ databases">
        <authorList>
            <person name="Gupta K D."/>
        </authorList>
    </citation>
    <scope>NUCLEOTIDE SEQUENCE [LARGE SCALE GENOMIC DNA]</scope>
</reference>
<sequence>MAEPSEHQEVDILESMLDQAFASPPPSLKPEPKPEASLGVAVPSTTASEAQHGATSAVTPLEASGSMAGSEDSWKAEYEAQVQSWRAQSAEAREKAEKERLRWEAIRAAEKEEAAKRKAAGILDEPPSQAQGEGWESVGGPSTVASSSQLAELVSVESEPAQPQSSAARPEPTTDLSRIHSRPDTNTDESQKWEDVPSVTSSFPSMTFPENIDTPPPPRPQAASTAPASVTLAIFDSSLSTRTRLKAFASSLAVNLLLPFVNGVMLGFGEIFAKNVVMGWFGWKSPGSAAANVGLRSSSPREIRQRQAGLR</sequence>
<proteinExistence type="predicted"/>
<feature type="compositionally biased region" description="Basic and acidic residues" evidence="1">
    <location>
        <begin position="177"/>
        <end position="195"/>
    </location>
</feature>
<dbReference type="GO" id="GO:0070096">
    <property type="term" value="P:mitochondrial outer membrane translocase complex assembly"/>
    <property type="evidence" value="ECO:0007669"/>
    <property type="project" value="TreeGrafter"/>
</dbReference>
<dbReference type="Pfam" id="PF08219">
    <property type="entry name" value="TOM13"/>
    <property type="match status" value="1"/>
</dbReference>
<organism evidence="2 3">
    <name type="scientific">Cyclocybe aegerita</name>
    <name type="common">Black poplar mushroom</name>
    <name type="synonym">Agrocybe aegerita</name>
    <dbReference type="NCBI Taxonomy" id="1973307"/>
    <lineage>
        <taxon>Eukaryota</taxon>
        <taxon>Fungi</taxon>
        <taxon>Dikarya</taxon>
        <taxon>Basidiomycota</taxon>
        <taxon>Agaricomycotina</taxon>
        <taxon>Agaricomycetes</taxon>
        <taxon>Agaricomycetidae</taxon>
        <taxon>Agaricales</taxon>
        <taxon>Agaricineae</taxon>
        <taxon>Bolbitiaceae</taxon>
        <taxon>Cyclocybe</taxon>
    </lineage>
</organism>
<feature type="compositionally biased region" description="Polar residues" evidence="1">
    <location>
        <begin position="43"/>
        <end position="58"/>
    </location>
</feature>
<feature type="region of interest" description="Disordered" evidence="1">
    <location>
        <begin position="111"/>
        <end position="225"/>
    </location>
</feature>
<name>A0A8S0VYN8_CYCAE</name>
<dbReference type="AlphaFoldDB" id="A0A8S0VYN8"/>
<accession>A0A8S0VYN8</accession>
<dbReference type="EMBL" id="CACVBS010000057">
    <property type="protein sequence ID" value="CAA7267134.1"/>
    <property type="molecule type" value="Genomic_DNA"/>
</dbReference>
<evidence type="ECO:0000313" key="2">
    <source>
        <dbReference type="EMBL" id="CAA7267134.1"/>
    </source>
</evidence>
<dbReference type="OrthoDB" id="5529571at2759"/>
<dbReference type="GO" id="GO:0005741">
    <property type="term" value="C:mitochondrial outer membrane"/>
    <property type="evidence" value="ECO:0007669"/>
    <property type="project" value="InterPro"/>
</dbReference>
<comment type="caution">
    <text evidence="2">The sequence shown here is derived from an EMBL/GenBank/DDBJ whole genome shotgun (WGS) entry which is preliminary data.</text>
</comment>
<dbReference type="GO" id="GO:0045040">
    <property type="term" value="P:protein insertion into mitochondrial outer membrane"/>
    <property type="evidence" value="ECO:0007669"/>
    <property type="project" value="TreeGrafter"/>
</dbReference>
<dbReference type="InterPro" id="IPR013262">
    <property type="entry name" value="OMP_MIM1/TOM13_mt"/>
</dbReference>
<evidence type="ECO:0000256" key="1">
    <source>
        <dbReference type="SAM" id="MobiDB-lite"/>
    </source>
</evidence>
<evidence type="ECO:0000313" key="3">
    <source>
        <dbReference type="Proteomes" id="UP000467700"/>
    </source>
</evidence>
<dbReference type="Proteomes" id="UP000467700">
    <property type="component" value="Unassembled WGS sequence"/>
</dbReference>
<dbReference type="PANTHER" id="PTHR28241:SF1">
    <property type="entry name" value="MITOCHONDRIAL IMPORT PROTEIN 1"/>
    <property type="match status" value="1"/>
</dbReference>
<protein>
    <submittedName>
        <fullName evidence="2">Uncharacterized protein</fullName>
    </submittedName>
</protein>
<gene>
    <name evidence="2" type="ORF">AAE3_LOCUS9217</name>
</gene>
<dbReference type="PANTHER" id="PTHR28241">
    <property type="entry name" value="MITOCHONDRIAL IMPORT PROTEIN 1"/>
    <property type="match status" value="1"/>
</dbReference>
<keyword evidence="3" id="KW-1185">Reference proteome</keyword>
<feature type="region of interest" description="Disordered" evidence="1">
    <location>
        <begin position="19"/>
        <end position="75"/>
    </location>
</feature>